<evidence type="ECO:0000256" key="8">
    <source>
        <dbReference type="PIRNR" id="PIRNR000094"/>
    </source>
</evidence>
<evidence type="ECO:0000256" key="6">
    <source>
        <dbReference type="ARBA" id="ARBA00023098"/>
    </source>
</evidence>
<organism evidence="12 13">
    <name type="scientific">Planctomicrobium piriforme</name>
    <dbReference type="NCBI Taxonomy" id="1576369"/>
    <lineage>
        <taxon>Bacteria</taxon>
        <taxon>Pseudomonadati</taxon>
        <taxon>Planctomycetota</taxon>
        <taxon>Planctomycetia</taxon>
        <taxon>Planctomycetales</taxon>
        <taxon>Planctomycetaceae</taxon>
        <taxon>Planctomicrobium</taxon>
    </lineage>
</organism>
<evidence type="ECO:0000313" key="12">
    <source>
        <dbReference type="EMBL" id="SFJ05931.1"/>
    </source>
</evidence>
<dbReference type="CDD" id="cd05372">
    <property type="entry name" value="ENR_SDR"/>
    <property type="match status" value="1"/>
</dbReference>
<dbReference type="OrthoDB" id="9803628at2"/>
<evidence type="ECO:0000256" key="1">
    <source>
        <dbReference type="ARBA" id="ARBA00005194"/>
    </source>
</evidence>
<dbReference type="PIRSF" id="PIRSF000094">
    <property type="entry name" value="Enoyl-ACP_rdct"/>
    <property type="match status" value="1"/>
</dbReference>
<keyword evidence="7 8" id="KW-0275">Fatty acid biosynthesis</keyword>
<keyword evidence="13" id="KW-1185">Reference proteome</keyword>
<dbReference type="InterPro" id="IPR036291">
    <property type="entry name" value="NAD(P)-bd_dom_sf"/>
</dbReference>
<dbReference type="FunFam" id="1.10.8.400:FF:000001">
    <property type="entry name" value="Enoyl-[acyl-carrier-protein] reductase [NADH]"/>
    <property type="match status" value="1"/>
</dbReference>
<sequence length="274" mass="29025">MGLFTGKKGVIFGIANERSIAWAITQALHAEGAEMGFTHLPDKDPVRPKNENKVRKLVDPIGAKFVIPCDVQKDGDLDAAFQKTSETFGKIDFVLHSVAFAPPQDLTGPVYAASREGFKTAMDISVYSLMAMTGRARPLLNAGGSILTLTYLGGEKVIPGYNLMGLCKSALESAVEYMASELGPAGIRVNALSAGPVKTISASGVGDFKKMLTLYETFAPLRRNITEEEVGKAAMFLMSSYASGISGETLHVDSGYHIMGGPPLDAFGGTAPEA</sequence>
<evidence type="ECO:0000313" key="13">
    <source>
        <dbReference type="Proteomes" id="UP000199518"/>
    </source>
</evidence>
<dbReference type="STRING" id="1576369.SAMN05421753_11537"/>
<dbReference type="Proteomes" id="UP000199518">
    <property type="component" value="Unassembled WGS sequence"/>
</dbReference>
<keyword evidence="8 11" id="KW-0520">NAD</keyword>
<accession>A0A1I3N9F1</accession>
<dbReference type="PANTHER" id="PTHR43159">
    <property type="entry name" value="ENOYL-[ACYL-CARRIER-PROTEIN] REDUCTASE"/>
    <property type="match status" value="1"/>
</dbReference>
<feature type="binding site" evidence="11">
    <location>
        <begin position="19"/>
        <end position="20"/>
    </location>
    <ligand>
        <name>NAD(+)</name>
        <dbReference type="ChEBI" id="CHEBI:57540"/>
    </ligand>
</feature>
<feature type="binding site" evidence="11">
    <location>
        <position position="98"/>
    </location>
    <ligand>
        <name>NAD(+)</name>
        <dbReference type="ChEBI" id="CHEBI:57540"/>
    </ligand>
</feature>
<dbReference type="Gene3D" id="1.10.8.400">
    <property type="entry name" value="Enoyl acyl carrier protein reductase"/>
    <property type="match status" value="1"/>
</dbReference>
<reference evidence="13" key="1">
    <citation type="submission" date="2016-10" db="EMBL/GenBank/DDBJ databases">
        <authorList>
            <person name="Varghese N."/>
            <person name="Submissions S."/>
        </authorList>
    </citation>
    <scope>NUCLEOTIDE SEQUENCE [LARGE SCALE GENOMIC DNA]</scope>
    <source>
        <strain evidence="13">DSM 26348</strain>
    </source>
</reference>
<evidence type="ECO:0000256" key="11">
    <source>
        <dbReference type="PIRSR" id="PIRSR000094-3"/>
    </source>
</evidence>
<keyword evidence="6" id="KW-0443">Lipid metabolism</keyword>
<feature type="active site" description="Proton acceptor" evidence="9">
    <location>
        <position position="151"/>
    </location>
</feature>
<dbReference type="GO" id="GO:0006633">
    <property type="term" value="P:fatty acid biosynthetic process"/>
    <property type="evidence" value="ECO:0007669"/>
    <property type="project" value="UniProtKB-KW"/>
</dbReference>
<evidence type="ECO:0000256" key="4">
    <source>
        <dbReference type="ARBA" id="ARBA00022832"/>
    </source>
</evidence>
<dbReference type="PANTHER" id="PTHR43159:SF2">
    <property type="entry name" value="ENOYL-[ACYL-CARRIER-PROTEIN] REDUCTASE [NADH], CHLOROPLASTIC"/>
    <property type="match status" value="1"/>
</dbReference>
<evidence type="ECO:0000256" key="5">
    <source>
        <dbReference type="ARBA" id="ARBA00023002"/>
    </source>
</evidence>
<comment type="similarity">
    <text evidence="2 8">Belongs to the short-chain dehydrogenases/reductases (SDR) family. FabI subfamily.</text>
</comment>
<dbReference type="EMBL" id="FOQD01000015">
    <property type="protein sequence ID" value="SFJ05931.1"/>
    <property type="molecule type" value="Genomic_DNA"/>
</dbReference>
<feature type="binding site" evidence="11">
    <location>
        <begin position="70"/>
        <end position="71"/>
    </location>
    <ligand>
        <name>NAD(+)</name>
        <dbReference type="ChEBI" id="CHEBI:57540"/>
    </ligand>
</feature>
<proteinExistence type="inferred from homology"/>
<evidence type="ECO:0000256" key="7">
    <source>
        <dbReference type="ARBA" id="ARBA00023160"/>
    </source>
</evidence>
<dbReference type="AlphaFoldDB" id="A0A1I3N9F1"/>
<evidence type="ECO:0000256" key="9">
    <source>
        <dbReference type="PIRSR" id="PIRSR000094-1"/>
    </source>
</evidence>
<feature type="active site" description="Proton acceptor" evidence="9">
    <location>
        <position position="161"/>
    </location>
</feature>
<comment type="catalytic activity">
    <reaction evidence="8">
        <text>a 2,3-saturated acyl-[ACP] + NAD(+) = a (2E)-enoyl-[ACP] + NADH + H(+)</text>
        <dbReference type="Rhea" id="RHEA:10240"/>
        <dbReference type="Rhea" id="RHEA-COMP:9925"/>
        <dbReference type="Rhea" id="RHEA-COMP:9926"/>
        <dbReference type="ChEBI" id="CHEBI:15378"/>
        <dbReference type="ChEBI" id="CHEBI:57540"/>
        <dbReference type="ChEBI" id="CHEBI:57945"/>
        <dbReference type="ChEBI" id="CHEBI:78784"/>
        <dbReference type="ChEBI" id="CHEBI:78785"/>
        <dbReference type="EC" id="1.3.1.9"/>
    </reaction>
</comment>
<feature type="binding site" evidence="11">
    <location>
        <position position="168"/>
    </location>
    <ligand>
        <name>NAD(+)</name>
        <dbReference type="ChEBI" id="CHEBI:57540"/>
    </ligand>
</feature>
<dbReference type="InterPro" id="IPR002347">
    <property type="entry name" value="SDR_fam"/>
</dbReference>
<dbReference type="Gene3D" id="3.40.50.720">
    <property type="entry name" value="NAD(P)-binding Rossmann-like Domain"/>
    <property type="match status" value="1"/>
</dbReference>
<feature type="binding site" evidence="11">
    <location>
        <position position="13"/>
    </location>
    <ligand>
        <name>NAD(+)</name>
        <dbReference type="ChEBI" id="CHEBI:57540"/>
    </ligand>
</feature>
<evidence type="ECO:0000256" key="10">
    <source>
        <dbReference type="PIRSR" id="PIRSR000094-2"/>
    </source>
</evidence>
<evidence type="ECO:0000256" key="2">
    <source>
        <dbReference type="ARBA" id="ARBA00009233"/>
    </source>
</evidence>
<dbReference type="EC" id="1.3.1.9" evidence="8"/>
<dbReference type="InterPro" id="IPR014358">
    <property type="entry name" value="Enoyl-ACP_Rdtase_NADH"/>
</dbReference>
<dbReference type="SUPFAM" id="SSF51735">
    <property type="entry name" value="NAD(P)-binding Rossmann-fold domains"/>
    <property type="match status" value="1"/>
</dbReference>
<feature type="binding site" evidence="10">
    <location>
        <position position="101"/>
    </location>
    <ligand>
        <name>substrate</name>
    </ligand>
</feature>
<gene>
    <name evidence="12" type="ORF">SAMN05421753_11537</name>
</gene>
<dbReference type="Pfam" id="PF13561">
    <property type="entry name" value="adh_short_C2"/>
    <property type="match status" value="1"/>
</dbReference>
<keyword evidence="3 8" id="KW-0444">Lipid biosynthesis</keyword>
<dbReference type="PRINTS" id="PR00081">
    <property type="entry name" value="GDHRDH"/>
</dbReference>
<feature type="binding site" evidence="11">
    <location>
        <begin position="197"/>
        <end position="201"/>
    </location>
    <ligand>
        <name>NAD(+)</name>
        <dbReference type="ChEBI" id="CHEBI:57540"/>
    </ligand>
</feature>
<evidence type="ECO:0000256" key="3">
    <source>
        <dbReference type="ARBA" id="ARBA00022516"/>
    </source>
</evidence>
<dbReference type="RefSeq" id="WP_092053284.1">
    <property type="nucleotide sequence ID" value="NZ_FOQD01000015.1"/>
</dbReference>
<keyword evidence="4" id="KW-0276">Fatty acid metabolism</keyword>
<comment type="pathway">
    <text evidence="1">Lipid metabolism; fatty acid biosynthesis.</text>
</comment>
<keyword evidence="5 8" id="KW-0560">Oxidoreductase</keyword>
<dbReference type="GO" id="GO:0004318">
    <property type="term" value="F:enoyl-[acyl-carrier-protein] reductase (NADH) activity"/>
    <property type="evidence" value="ECO:0007669"/>
    <property type="project" value="UniProtKB-EC"/>
</dbReference>
<protein>
    <recommendedName>
        <fullName evidence="8">Enoyl-[acyl-carrier-protein] reductase [NADH]</fullName>
        <ecNumber evidence="8">1.3.1.9</ecNumber>
    </recommendedName>
</protein>
<name>A0A1I3N9F1_9PLAN</name>